<dbReference type="PANTHER" id="PTHR10000">
    <property type="entry name" value="PHOSPHOSERINE PHOSPHATASE"/>
    <property type="match status" value="1"/>
</dbReference>
<evidence type="ECO:0000313" key="2">
    <source>
        <dbReference type="Proteomes" id="UP000193944"/>
    </source>
</evidence>
<dbReference type="SFLD" id="SFLDG01140">
    <property type="entry name" value="C2.B:_Phosphomannomutase_and_P"/>
    <property type="match status" value="1"/>
</dbReference>
<protein>
    <recommendedName>
        <fullName evidence="3">HAD-like protein</fullName>
    </recommendedName>
</protein>
<evidence type="ECO:0000313" key="1">
    <source>
        <dbReference type="EMBL" id="ORX71045.1"/>
    </source>
</evidence>
<dbReference type="NCBIfam" id="TIGR01484">
    <property type="entry name" value="HAD-SF-IIB"/>
    <property type="match status" value="1"/>
</dbReference>
<dbReference type="PANTHER" id="PTHR10000:SF8">
    <property type="entry name" value="HAD SUPERFAMILY HYDROLASE-LIKE, TYPE 3"/>
    <property type="match status" value="1"/>
</dbReference>
<dbReference type="AlphaFoldDB" id="A0A1Y1WCE3"/>
<dbReference type="Gene3D" id="3.30.1240.10">
    <property type="match status" value="1"/>
</dbReference>
<dbReference type="Pfam" id="PF08282">
    <property type="entry name" value="Hydrolase_3"/>
    <property type="match status" value="1"/>
</dbReference>
<dbReference type="InterPro" id="IPR000150">
    <property type="entry name" value="Cof"/>
</dbReference>
<dbReference type="SFLD" id="SFLDS00003">
    <property type="entry name" value="Haloacid_Dehalogenase"/>
    <property type="match status" value="1"/>
</dbReference>
<dbReference type="OrthoDB" id="27226at2759"/>
<dbReference type="GO" id="GO:0000287">
    <property type="term" value="F:magnesium ion binding"/>
    <property type="evidence" value="ECO:0007669"/>
    <property type="project" value="TreeGrafter"/>
</dbReference>
<proteinExistence type="predicted"/>
<keyword evidence="2" id="KW-1185">Reference proteome</keyword>
<name>A0A1Y1WCE3_9FUNG</name>
<dbReference type="InterPro" id="IPR036412">
    <property type="entry name" value="HAD-like_sf"/>
</dbReference>
<dbReference type="EMBL" id="MCFG01000405">
    <property type="protein sequence ID" value="ORX71045.1"/>
    <property type="molecule type" value="Genomic_DNA"/>
</dbReference>
<dbReference type="PROSITE" id="PS01229">
    <property type="entry name" value="COF_2"/>
    <property type="match status" value="1"/>
</dbReference>
<reference evidence="1 2" key="1">
    <citation type="submission" date="2016-08" db="EMBL/GenBank/DDBJ databases">
        <title>A Parts List for Fungal Cellulosomes Revealed by Comparative Genomics.</title>
        <authorList>
            <consortium name="DOE Joint Genome Institute"/>
            <person name="Haitjema C.H."/>
            <person name="Gilmore S.P."/>
            <person name="Henske J.K."/>
            <person name="Solomon K.V."/>
            <person name="De Groot R."/>
            <person name="Kuo A."/>
            <person name="Mondo S.J."/>
            <person name="Salamov A.A."/>
            <person name="Labutti K."/>
            <person name="Zhao Z."/>
            <person name="Chiniquy J."/>
            <person name="Barry K."/>
            <person name="Brewer H.M."/>
            <person name="Purvine S.O."/>
            <person name="Wright A.T."/>
            <person name="Boxma B."/>
            <person name="Van Alen T."/>
            <person name="Hackstein J.H."/>
            <person name="Baker S.E."/>
            <person name="Grigoriev I.V."/>
            <person name="O'Malley M.A."/>
        </authorList>
    </citation>
    <scope>NUCLEOTIDE SEQUENCE [LARGE SCALE GENOMIC DNA]</scope>
    <source>
        <strain evidence="1 2">S4</strain>
    </source>
</reference>
<dbReference type="CDD" id="cd07516">
    <property type="entry name" value="HAD_Pase"/>
    <property type="match status" value="1"/>
</dbReference>
<dbReference type="SUPFAM" id="SSF56784">
    <property type="entry name" value="HAD-like"/>
    <property type="match status" value="1"/>
</dbReference>
<sequence>MSNILPDPNKIKLIATDLDGTLLNPKGEISERTRTIIKRVLTKYPNLHFALATSRERSATKHIREALDILDRLNTEAVLLNGSIIYDSIGNILCQKTLSPEFVVKFDEVMALFSDESFLYSCGDEVLLFNKTLEYEARVLYQKNTILVDREEYTKKIENGEIKVNKIIYRVSNTSKIKEIKAKLEELVDEYNLEYANSDDSFFEFMPPHTNKGTGLAQLIQKLNITKEEVMGFGDGSNDIEFFENVGWPVAMQNACEELKSLAKLTTKSNVEDGVADMLERIFLKEELMN</sequence>
<dbReference type="STRING" id="1754192.A0A1Y1WCE3"/>
<dbReference type="InterPro" id="IPR023214">
    <property type="entry name" value="HAD_sf"/>
</dbReference>
<evidence type="ECO:0008006" key="3">
    <source>
        <dbReference type="Google" id="ProtNLM"/>
    </source>
</evidence>
<dbReference type="Gene3D" id="3.40.50.1000">
    <property type="entry name" value="HAD superfamily/HAD-like"/>
    <property type="match status" value="1"/>
</dbReference>
<reference evidence="1 2" key="2">
    <citation type="submission" date="2016-08" db="EMBL/GenBank/DDBJ databases">
        <title>Pervasive Adenine N6-methylation of Active Genes in Fungi.</title>
        <authorList>
            <consortium name="DOE Joint Genome Institute"/>
            <person name="Mondo S.J."/>
            <person name="Dannebaum R.O."/>
            <person name="Kuo R.C."/>
            <person name="Labutti K."/>
            <person name="Haridas S."/>
            <person name="Kuo A."/>
            <person name="Salamov A."/>
            <person name="Ahrendt S.R."/>
            <person name="Lipzen A."/>
            <person name="Sullivan W."/>
            <person name="Andreopoulos W.B."/>
            <person name="Clum A."/>
            <person name="Lindquist E."/>
            <person name="Daum C."/>
            <person name="Ramamoorthy G.K."/>
            <person name="Gryganskyi A."/>
            <person name="Culley D."/>
            <person name="Magnuson J.K."/>
            <person name="James T.Y."/>
            <person name="O'Malley M.A."/>
            <person name="Stajich J.E."/>
            <person name="Spatafora J.W."/>
            <person name="Visel A."/>
            <person name="Grigoriev I.V."/>
        </authorList>
    </citation>
    <scope>NUCLEOTIDE SEQUENCE [LARGE SCALE GENOMIC DNA]</scope>
    <source>
        <strain evidence="1 2">S4</strain>
    </source>
</reference>
<dbReference type="Proteomes" id="UP000193944">
    <property type="component" value="Unassembled WGS sequence"/>
</dbReference>
<dbReference type="InterPro" id="IPR006379">
    <property type="entry name" value="HAD-SF_hydro_IIB"/>
</dbReference>
<dbReference type="GO" id="GO:0005829">
    <property type="term" value="C:cytosol"/>
    <property type="evidence" value="ECO:0007669"/>
    <property type="project" value="TreeGrafter"/>
</dbReference>
<comment type="caution">
    <text evidence="1">The sequence shown here is derived from an EMBL/GenBank/DDBJ whole genome shotgun (WGS) entry which is preliminary data.</text>
</comment>
<gene>
    <name evidence="1" type="ORF">BCR32DRAFT_225594</name>
</gene>
<accession>A0A1Y1WCE3</accession>
<organism evidence="1 2">
    <name type="scientific">Anaeromyces robustus</name>
    <dbReference type="NCBI Taxonomy" id="1754192"/>
    <lineage>
        <taxon>Eukaryota</taxon>
        <taxon>Fungi</taxon>
        <taxon>Fungi incertae sedis</taxon>
        <taxon>Chytridiomycota</taxon>
        <taxon>Chytridiomycota incertae sedis</taxon>
        <taxon>Neocallimastigomycetes</taxon>
        <taxon>Neocallimastigales</taxon>
        <taxon>Neocallimastigaceae</taxon>
        <taxon>Anaeromyces</taxon>
    </lineage>
</organism>
<dbReference type="PROSITE" id="PS01228">
    <property type="entry name" value="COF_1"/>
    <property type="match status" value="1"/>
</dbReference>
<dbReference type="NCBIfam" id="TIGR00099">
    <property type="entry name" value="Cof-subfamily"/>
    <property type="match status" value="1"/>
</dbReference>
<dbReference type="GO" id="GO:0016791">
    <property type="term" value="F:phosphatase activity"/>
    <property type="evidence" value="ECO:0007669"/>
    <property type="project" value="UniProtKB-ARBA"/>
</dbReference>